<evidence type="ECO:0000313" key="3">
    <source>
        <dbReference type="Proteomes" id="UP000272528"/>
    </source>
</evidence>
<dbReference type="InterPro" id="IPR041657">
    <property type="entry name" value="HTH_17"/>
</dbReference>
<dbReference type="InterPro" id="IPR010093">
    <property type="entry name" value="SinI_DNA-bd"/>
</dbReference>
<keyword evidence="2" id="KW-0238">DNA-binding</keyword>
<reference evidence="3" key="1">
    <citation type="submission" date="2018-12" db="EMBL/GenBank/DDBJ databases">
        <title>Genome sequence of Peanibacillus sp.</title>
        <authorList>
            <person name="Subramani G."/>
            <person name="Srinivasan S."/>
            <person name="Kim M.K."/>
        </authorList>
    </citation>
    <scope>NUCLEOTIDE SEQUENCE [LARGE SCALE GENOMIC DNA]</scope>
    <source>
        <strain evidence="3">18JY67-1</strain>
    </source>
</reference>
<dbReference type="RefSeq" id="WP_126014228.1">
    <property type="nucleotide sequence ID" value="NZ_CP034437.1"/>
</dbReference>
<dbReference type="GO" id="GO:0003677">
    <property type="term" value="F:DNA binding"/>
    <property type="evidence" value="ECO:0007669"/>
    <property type="project" value="UniProtKB-KW"/>
</dbReference>
<keyword evidence="3" id="KW-1185">Reference proteome</keyword>
<protein>
    <submittedName>
        <fullName evidence="2">DNA-binding protein</fullName>
    </submittedName>
</protein>
<dbReference type="Proteomes" id="UP000272528">
    <property type="component" value="Chromosome"/>
</dbReference>
<dbReference type="NCBIfam" id="TIGR01764">
    <property type="entry name" value="excise"/>
    <property type="match status" value="1"/>
</dbReference>
<dbReference type="AlphaFoldDB" id="A0A3Q8X3T6"/>
<name>A0A3Q8X3T6_9BACL</name>
<sequence>MNTVTQLEHIQVSPNSRRNVLTFAEAWDEVFEKAISKDKLYAEVRAGRIPHAKIGSKILFRRDTLEAWFKQQESLNVTYSN</sequence>
<dbReference type="Pfam" id="PF12728">
    <property type="entry name" value="HTH_17"/>
    <property type="match status" value="1"/>
</dbReference>
<gene>
    <name evidence="2" type="ORF">EJC50_07640</name>
</gene>
<feature type="domain" description="Helix-turn-helix" evidence="1">
    <location>
        <begin position="35"/>
        <end position="72"/>
    </location>
</feature>
<proteinExistence type="predicted"/>
<dbReference type="OrthoDB" id="515428at2"/>
<evidence type="ECO:0000313" key="2">
    <source>
        <dbReference type="EMBL" id="AZN39549.1"/>
    </source>
</evidence>
<accession>A0A3Q8X3T6</accession>
<dbReference type="KEGG" id="palb:EJC50_07640"/>
<dbReference type="EMBL" id="CP034437">
    <property type="protein sequence ID" value="AZN39549.1"/>
    <property type="molecule type" value="Genomic_DNA"/>
</dbReference>
<evidence type="ECO:0000259" key="1">
    <source>
        <dbReference type="Pfam" id="PF12728"/>
    </source>
</evidence>
<organism evidence="2 3">
    <name type="scientific">Paenibacillus albus</name>
    <dbReference type="NCBI Taxonomy" id="2495582"/>
    <lineage>
        <taxon>Bacteria</taxon>
        <taxon>Bacillati</taxon>
        <taxon>Bacillota</taxon>
        <taxon>Bacilli</taxon>
        <taxon>Bacillales</taxon>
        <taxon>Paenibacillaceae</taxon>
        <taxon>Paenibacillus</taxon>
    </lineage>
</organism>